<comment type="similarity">
    <text evidence="1">Belongs to the universal stress protein A family.</text>
</comment>
<dbReference type="Gene3D" id="3.40.50.620">
    <property type="entry name" value="HUPs"/>
    <property type="match status" value="2"/>
</dbReference>
<feature type="domain" description="UspA" evidence="4">
    <location>
        <begin position="1"/>
        <end position="141"/>
    </location>
</feature>
<dbReference type="GO" id="GO:0005524">
    <property type="term" value="F:ATP binding"/>
    <property type="evidence" value="ECO:0007669"/>
    <property type="project" value="UniProtKB-KW"/>
</dbReference>
<evidence type="ECO:0000256" key="1">
    <source>
        <dbReference type="ARBA" id="ARBA00008791"/>
    </source>
</evidence>
<comment type="caution">
    <text evidence="5">The sequence shown here is derived from an EMBL/GenBank/DDBJ whole genome shotgun (WGS) entry which is preliminary data.</text>
</comment>
<organism evidence="5 6">
    <name type="scientific">Patulibacter medicamentivorans</name>
    <dbReference type="NCBI Taxonomy" id="1097667"/>
    <lineage>
        <taxon>Bacteria</taxon>
        <taxon>Bacillati</taxon>
        <taxon>Actinomycetota</taxon>
        <taxon>Thermoleophilia</taxon>
        <taxon>Solirubrobacterales</taxon>
        <taxon>Patulibacteraceae</taxon>
        <taxon>Patulibacter</taxon>
    </lineage>
</organism>
<evidence type="ECO:0000256" key="2">
    <source>
        <dbReference type="ARBA" id="ARBA00022741"/>
    </source>
</evidence>
<evidence type="ECO:0000256" key="3">
    <source>
        <dbReference type="ARBA" id="ARBA00022840"/>
    </source>
</evidence>
<proteinExistence type="inferred from homology"/>
<dbReference type="RefSeq" id="WP_007577293.1">
    <property type="nucleotide sequence ID" value="NZ_AGUD01000250.1"/>
</dbReference>
<keyword evidence="2" id="KW-0547">Nucleotide-binding</keyword>
<name>H0E919_9ACTN</name>
<dbReference type="CDD" id="cd00293">
    <property type="entry name" value="USP-like"/>
    <property type="match status" value="1"/>
</dbReference>
<evidence type="ECO:0000313" key="5">
    <source>
        <dbReference type="EMBL" id="EHN09832.1"/>
    </source>
</evidence>
<accession>H0E919</accession>
<dbReference type="InterPro" id="IPR006015">
    <property type="entry name" value="Universal_stress_UspA"/>
</dbReference>
<dbReference type="EMBL" id="AGUD01000250">
    <property type="protein sequence ID" value="EHN09832.1"/>
    <property type="molecule type" value="Genomic_DNA"/>
</dbReference>
<dbReference type="Pfam" id="PF00582">
    <property type="entry name" value="Usp"/>
    <property type="match status" value="2"/>
</dbReference>
<dbReference type="PANTHER" id="PTHR46268">
    <property type="entry name" value="STRESS RESPONSE PROTEIN NHAX"/>
    <property type="match status" value="1"/>
</dbReference>
<dbReference type="PRINTS" id="PR01438">
    <property type="entry name" value="UNVRSLSTRESS"/>
</dbReference>
<reference evidence="5 6" key="1">
    <citation type="journal article" date="2013" name="Biodegradation">
        <title>Quantitative proteomic analysis of ibuprofen-degrading Patulibacter sp. strain I11.</title>
        <authorList>
            <person name="Almeida B."/>
            <person name="Kjeldal H."/>
            <person name="Lolas I."/>
            <person name="Knudsen A.D."/>
            <person name="Carvalho G."/>
            <person name="Nielsen K.L."/>
            <person name="Barreto Crespo M.T."/>
            <person name="Stensballe A."/>
            <person name="Nielsen J.L."/>
        </authorList>
    </citation>
    <scope>NUCLEOTIDE SEQUENCE [LARGE SCALE GENOMIC DNA]</scope>
    <source>
        <strain evidence="5 6">I11</strain>
    </source>
</reference>
<evidence type="ECO:0000313" key="6">
    <source>
        <dbReference type="Proteomes" id="UP000005143"/>
    </source>
</evidence>
<evidence type="ECO:0000259" key="4">
    <source>
        <dbReference type="Pfam" id="PF00582"/>
    </source>
</evidence>
<keyword evidence="3" id="KW-0067">ATP-binding</keyword>
<protein>
    <submittedName>
        <fullName evidence="5">UspA domain protein</fullName>
    </submittedName>
</protein>
<dbReference type="InterPro" id="IPR006016">
    <property type="entry name" value="UspA"/>
</dbReference>
<keyword evidence="6" id="KW-1185">Reference proteome</keyword>
<dbReference type="PANTHER" id="PTHR46268:SF27">
    <property type="entry name" value="UNIVERSAL STRESS PROTEIN RV2623"/>
    <property type="match status" value="1"/>
</dbReference>
<dbReference type="Proteomes" id="UP000005143">
    <property type="component" value="Unassembled WGS sequence"/>
</dbReference>
<dbReference type="AlphaFoldDB" id="H0E919"/>
<gene>
    <name evidence="5" type="ORF">PAI11_33340</name>
</gene>
<dbReference type="SUPFAM" id="SSF52402">
    <property type="entry name" value="Adenine nucleotide alpha hydrolases-like"/>
    <property type="match status" value="2"/>
</dbReference>
<feature type="domain" description="UspA" evidence="4">
    <location>
        <begin position="161"/>
        <end position="295"/>
    </location>
</feature>
<dbReference type="InterPro" id="IPR014729">
    <property type="entry name" value="Rossmann-like_a/b/a_fold"/>
</dbReference>
<sequence>MFQQILVGCDHGPGTVDAVRLATELALLGDATELVLVHAYPPAPTRFGRRGKEEELDSALHGEGMELLERLRDELPSELHARTELLSLPVSSPAYALHDLASGRDADLIVVGPAQHGPVGRLLLGSESVGIVHGAPCPVAIPPRSHGQAHSADATRAIGAIGVGYDGSDVSDEAAALAAKLAIAQGRALEVIGVAEIIVWPPTPGGVAPVPVDPLLLERQVGELLDERIATLPAEARARAVALHGSAVDALVERSTELHLLVVGSRDYGPLRHVLLGSVSRPVLDRANCPVLVVPRSIEPDVAA</sequence>